<comment type="similarity">
    <text evidence="1">Belongs to the ATP-dependent AMP-binding enzyme family.</text>
</comment>
<keyword evidence="2" id="KW-0812">Transmembrane</keyword>
<dbReference type="InterPro" id="IPR042099">
    <property type="entry name" value="ANL_N_sf"/>
</dbReference>
<dbReference type="InterPro" id="IPR000873">
    <property type="entry name" value="AMP-dep_synth/lig_dom"/>
</dbReference>
<keyword evidence="2" id="KW-0472">Membrane</keyword>
<dbReference type="PANTHER" id="PTHR22754:SF32">
    <property type="entry name" value="DISCO-INTERACTING PROTEIN 2"/>
    <property type="match status" value="1"/>
</dbReference>
<proteinExistence type="inferred from homology"/>
<dbReference type="RefSeq" id="WP_377098196.1">
    <property type="nucleotide sequence ID" value="NZ_JBHTHU010000005.1"/>
</dbReference>
<dbReference type="Pfam" id="PF00501">
    <property type="entry name" value="AMP-binding"/>
    <property type="match status" value="1"/>
</dbReference>
<keyword evidence="5" id="KW-1185">Reference proteome</keyword>
<accession>A0ABW2YYM0</accession>
<reference evidence="5" key="1">
    <citation type="journal article" date="2019" name="Int. J. Syst. Evol. Microbiol.">
        <title>The Global Catalogue of Microorganisms (GCM) 10K type strain sequencing project: providing services to taxonomists for standard genome sequencing and annotation.</title>
        <authorList>
            <consortium name="The Broad Institute Genomics Platform"/>
            <consortium name="The Broad Institute Genome Sequencing Center for Infectious Disease"/>
            <person name="Wu L."/>
            <person name="Ma J."/>
        </authorList>
    </citation>
    <scope>NUCLEOTIDE SEQUENCE [LARGE SCALE GENOMIC DNA]</scope>
    <source>
        <strain evidence="5">CCUG 63418</strain>
    </source>
</reference>
<feature type="transmembrane region" description="Helical" evidence="2">
    <location>
        <begin position="73"/>
        <end position="94"/>
    </location>
</feature>
<evidence type="ECO:0000313" key="4">
    <source>
        <dbReference type="EMBL" id="MFD0749645.1"/>
    </source>
</evidence>
<dbReference type="SUPFAM" id="SSF56801">
    <property type="entry name" value="Acetyl-CoA synthetase-like"/>
    <property type="match status" value="1"/>
</dbReference>
<sequence length="570" mass="64499">MTKNQKDLIWNKWLDHFYNKPDDEAIIHITFDEEPYIWTYRSLIMSALHFMTLLKNKGVKQGDVCGLVFQHNIYFYPLYLGASMLGAVTTVLAYKNSRLHPDKFRAGLEGIAKRSGLDWVLTEQELSEMLMPAVGLNGSTIKGLIFPLNFTEEFDDKKINIDKELEGLQNLWLNVQADDIFLLQHSSGTTGLQKGVSLSHKAILQHAENYSEAILLGDDKIVSWLPLYHDMGLIAAFTIPLIKGVTTIQIDPFDWVTEPVMLMQTISQFNATLAWLPNFSYYVLADKVHRDDVKDLNLSSLRMLINCSEPVTHEAHEKIYQKYKDVGLRRECLTACYAMAETTYAITQTKPGEQAMEILTDQEKLAKGEVEILHRTPEAKGRVCVSSGMVIKGCQVKIVTEANEELPDCKVGDIMVSSVSLFNGYKNNPEQTSKVLNDNWFKTGDFGFFYQNELFVIGRKKDIIIVAGKNIYPEDIEIIVGKIEGVIPGRVMAFGNFEDKIGTEQIHVIVESHLPENEHAELSKTIIKKAAGESFFIHKVVIKPSRWLVKSSSGKLSRSENKIRTLQQNT</sequence>
<comment type="caution">
    <text evidence="4">The sequence shown here is derived from an EMBL/GenBank/DDBJ whole genome shotgun (WGS) entry which is preliminary data.</text>
</comment>
<gene>
    <name evidence="4" type="ORF">ACFQZS_05785</name>
</gene>
<keyword evidence="2" id="KW-1133">Transmembrane helix</keyword>
<feature type="domain" description="AMP-dependent synthetase/ligase" evidence="3">
    <location>
        <begin position="19"/>
        <end position="425"/>
    </location>
</feature>
<evidence type="ECO:0000313" key="5">
    <source>
        <dbReference type="Proteomes" id="UP001596958"/>
    </source>
</evidence>
<evidence type="ECO:0000259" key="3">
    <source>
        <dbReference type="Pfam" id="PF00501"/>
    </source>
</evidence>
<name>A0ABW2YYM0_9SPHI</name>
<dbReference type="PANTHER" id="PTHR22754">
    <property type="entry name" value="DISCO-INTERACTING PROTEIN 2 DIP2 -RELATED"/>
    <property type="match status" value="1"/>
</dbReference>
<protein>
    <submittedName>
        <fullName evidence="4">AMP-binding protein</fullName>
    </submittedName>
</protein>
<evidence type="ECO:0000256" key="2">
    <source>
        <dbReference type="SAM" id="Phobius"/>
    </source>
</evidence>
<dbReference type="InterPro" id="IPR045851">
    <property type="entry name" value="AMP-bd_C_sf"/>
</dbReference>
<evidence type="ECO:0000256" key="1">
    <source>
        <dbReference type="ARBA" id="ARBA00006432"/>
    </source>
</evidence>
<dbReference type="Gene3D" id="3.30.300.30">
    <property type="match status" value="1"/>
</dbReference>
<dbReference type="Gene3D" id="3.40.50.12780">
    <property type="entry name" value="N-terminal domain of ligase-like"/>
    <property type="match status" value="1"/>
</dbReference>
<dbReference type="Proteomes" id="UP001596958">
    <property type="component" value="Unassembled WGS sequence"/>
</dbReference>
<dbReference type="EMBL" id="JBHTHU010000005">
    <property type="protein sequence ID" value="MFD0749645.1"/>
    <property type="molecule type" value="Genomic_DNA"/>
</dbReference>
<organism evidence="4 5">
    <name type="scientific">Mucilaginibacter calamicampi</name>
    <dbReference type="NCBI Taxonomy" id="1302352"/>
    <lineage>
        <taxon>Bacteria</taxon>
        <taxon>Pseudomonadati</taxon>
        <taxon>Bacteroidota</taxon>
        <taxon>Sphingobacteriia</taxon>
        <taxon>Sphingobacteriales</taxon>
        <taxon>Sphingobacteriaceae</taxon>
        <taxon>Mucilaginibacter</taxon>
    </lineage>
</organism>